<dbReference type="EMBL" id="BSXT01000720">
    <property type="protein sequence ID" value="GMF33013.1"/>
    <property type="molecule type" value="Genomic_DNA"/>
</dbReference>
<reference evidence="2" key="1">
    <citation type="submission" date="2023-04" db="EMBL/GenBank/DDBJ databases">
        <title>Phytophthora fragariaefolia NBRC 109709.</title>
        <authorList>
            <person name="Ichikawa N."/>
            <person name="Sato H."/>
            <person name="Tonouchi N."/>
        </authorList>
    </citation>
    <scope>NUCLEOTIDE SEQUENCE</scope>
    <source>
        <strain evidence="2">NBRC 109709</strain>
    </source>
</reference>
<dbReference type="InterPro" id="IPR005135">
    <property type="entry name" value="Endo/exonuclease/phosphatase"/>
</dbReference>
<dbReference type="InterPro" id="IPR036691">
    <property type="entry name" value="Endo/exonu/phosph_ase_sf"/>
</dbReference>
<keyword evidence="3" id="KW-1185">Reference proteome</keyword>
<comment type="caution">
    <text evidence="2">The sequence shown here is derived from an EMBL/GenBank/DDBJ whole genome shotgun (WGS) entry which is preliminary data.</text>
</comment>
<dbReference type="Pfam" id="PF03372">
    <property type="entry name" value="Exo_endo_phos"/>
    <property type="match status" value="1"/>
</dbReference>
<gene>
    <name evidence="2" type="ORF">Pfra01_000803500</name>
</gene>
<dbReference type="InterPro" id="IPR035979">
    <property type="entry name" value="RBD_domain_sf"/>
</dbReference>
<dbReference type="Gene3D" id="3.30.70.330">
    <property type="match status" value="1"/>
</dbReference>
<evidence type="ECO:0000313" key="2">
    <source>
        <dbReference type="EMBL" id="GMF33013.1"/>
    </source>
</evidence>
<dbReference type="AlphaFoldDB" id="A0A9W6X7E2"/>
<dbReference type="Proteomes" id="UP001165121">
    <property type="component" value="Unassembled WGS sequence"/>
</dbReference>
<evidence type="ECO:0000313" key="3">
    <source>
        <dbReference type="Proteomes" id="UP001165121"/>
    </source>
</evidence>
<sequence length="1246" mass="141169">MVFGLRNEVSQEQLREVLERYGLLTTSIAIQLENGTYAEVEFADASTAEAAVTRFGREGSDRLKVGHIPLYLKQKVPSSSRGRFKCGELNHFIRECPTLVNSTATNRGQPLTRYHEQGQQPGPQSMDLAEASTGTLATMETMVSKMLDVKLSGIRASIDELARQTMKDNIIDGAADATDRGNQYGVYSQLQGRPRGIRTGKGRALWVLGTYVPHSPELHQDDVYQEWEWLQQIIADGRAQAGLIVMAGDFNTYTDETLDRQSTGERSSAAREMSARFREWLEAFGMSSTFRRRRSSVVRFTYERNQTRTALDDIFISNEHAATVKASGVWLRSITSSDHVGTPFCTMQCERGNNIARTLANVQDIRVVNTRLKTKLDMVEFREHTNILLQVKYLELIPDIDEDTVDLAAILQWLEDAIQNLNECLYTSGKILYGESSQTRRQLARSVCVRHPLDTWIPPAECTVRPRYLDSLRPEDAEDLPQFAKEWILPDTEEGGRFKNYWVGAHAWEHYSYTAERPAEIDKLLKKHVAPGYGGVSQEMWINAPSRIRERERKIIELILRTGAAPQILKRKQMIFLPKQAHVDPTLDNSKGLPPWRPITVLAALANRLCVVVKQYCVSPACGVDISTRGSQEVARITYAEYTIGTQTTSRISPQVGDGSVLNTTRANASGGLTMCVEGGPIVMGKMNIHATDITSTRCEVHDLIAGMINSGDAGTQICDNKSAIVIFQKARRCARGGKPCSYRDPHRIEVRSLVQLMQANGTMDAHWVRFHQEHVITDDVHLQQNREALAFIDEAARASLSARMTTSYAEWLALDKWMIIDTADRLIFGNTLAQGLFIPAFGHAMAQQLGLPPRALWKDRAGEHLLWSVMVQLTDVIWVHAALLAWLGMVPLIGGTQRAALVRALQAETRHPNLAPAGRLRPHYLTAPLRMLYPVVGRHDALISQITPGWGAVTLAHVPDARIFDGLRHLRNPDRVRVWWVDDIYTPQTEGWWEDFQSNHHMDNTYWIGTYTNTPGYSAAHMLGVKWMVRIPAGLLRMRKDYSVVQSRTQQHEKCGYSKNGRTICIGIIAEDGQAQAFTAWPLWRCILAQYYSDSWLVENLEEDHDESDTYPVLRHPVFELVPLRGHSDPHDSEWWSAIRQQLNKLDLVLYSAPIGWKRYLTMTKHSVTWVEAISFTQRRTYRLHTAYFNQTWEILCDYWNGICTQSRDEHNTEELLQDVNAGIKERRCQHARSTLTSTSRMLVE</sequence>
<evidence type="ECO:0000259" key="1">
    <source>
        <dbReference type="Pfam" id="PF03372"/>
    </source>
</evidence>
<dbReference type="SUPFAM" id="SSF56219">
    <property type="entry name" value="DNase I-like"/>
    <property type="match status" value="1"/>
</dbReference>
<dbReference type="InterPro" id="IPR012677">
    <property type="entry name" value="Nucleotide-bd_a/b_plait_sf"/>
</dbReference>
<dbReference type="OrthoDB" id="141575at2759"/>
<accession>A0A9W6X7E2</accession>
<protein>
    <submittedName>
        <fullName evidence="2">Unnamed protein product</fullName>
    </submittedName>
</protein>
<dbReference type="SUPFAM" id="SSF54928">
    <property type="entry name" value="RNA-binding domain, RBD"/>
    <property type="match status" value="1"/>
</dbReference>
<dbReference type="GO" id="GO:0003824">
    <property type="term" value="F:catalytic activity"/>
    <property type="evidence" value="ECO:0007669"/>
    <property type="project" value="InterPro"/>
</dbReference>
<name>A0A9W6X7E2_9STRA</name>
<dbReference type="Gene3D" id="3.60.10.10">
    <property type="entry name" value="Endonuclease/exonuclease/phosphatase"/>
    <property type="match status" value="1"/>
</dbReference>
<proteinExistence type="predicted"/>
<feature type="domain" description="Endonuclease/exonuclease/phosphatase" evidence="1">
    <location>
        <begin position="198"/>
        <end position="339"/>
    </location>
</feature>
<dbReference type="GO" id="GO:0003676">
    <property type="term" value="F:nucleic acid binding"/>
    <property type="evidence" value="ECO:0007669"/>
    <property type="project" value="InterPro"/>
</dbReference>
<organism evidence="2 3">
    <name type="scientific">Phytophthora fragariaefolia</name>
    <dbReference type="NCBI Taxonomy" id="1490495"/>
    <lineage>
        <taxon>Eukaryota</taxon>
        <taxon>Sar</taxon>
        <taxon>Stramenopiles</taxon>
        <taxon>Oomycota</taxon>
        <taxon>Peronosporomycetes</taxon>
        <taxon>Peronosporales</taxon>
        <taxon>Peronosporaceae</taxon>
        <taxon>Phytophthora</taxon>
    </lineage>
</organism>